<evidence type="ECO:0000256" key="2">
    <source>
        <dbReference type="SAM" id="MobiDB-lite"/>
    </source>
</evidence>
<feature type="compositionally biased region" description="Polar residues" evidence="2">
    <location>
        <begin position="933"/>
        <end position="962"/>
    </location>
</feature>
<organism evidence="3 4">
    <name type="scientific">Leptomonas seymouri</name>
    <dbReference type="NCBI Taxonomy" id="5684"/>
    <lineage>
        <taxon>Eukaryota</taxon>
        <taxon>Discoba</taxon>
        <taxon>Euglenozoa</taxon>
        <taxon>Kinetoplastea</taxon>
        <taxon>Metakinetoplastina</taxon>
        <taxon>Trypanosomatida</taxon>
        <taxon>Trypanosomatidae</taxon>
        <taxon>Leishmaniinae</taxon>
        <taxon>Leptomonas</taxon>
    </lineage>
</organism>
<feature type="region of interest" description="Disordered" evidence="2">
    <location>
        <begin position="1"/>
        <end position="41"/>
    </location>
</feature>
<dbReference type="InterPro" id="IPR003409">
    <property type="entry name" value="MORN"/>
</dbReference>
<feature type="compositionally biased region" description="Basic and acidic residues" evidence="2">
    <location>
        <begin position="60"/>
        <end position="74"/>
    </location>
</feature>
<evidence type="ECO:0000313" key="3">
    <source>
        <dbReference type="EMBL" id="KPI90679.1"/>
    </source>
</evidence>
<feature type="region of interest" description="Disordered" evidence="2">
    <location>
        <begin position="1074"/>
        <end position="1109"/>
    </location>
</feature>
<feature type="region of interest" description="Disordered" evidence="2">
    <location>
        <begin position="54"/>
        <end position="76"/>
    </location>
</feature>
<evidence type="ECO:0000313" key="4">
    <source>
        <dbReference type="Proteomes" id="UP000038009"/>
    </source>
</evidence>
<feature type="region of interest" description="Disordered" evidence="2">
    <location>
        <begin position="1193"/>
        <end position="1233"/>
    </location>
</feature>
<dbReference type="PANTHER" id="PTHR23084:SF262">
    <property type="entry name" value="FYVE-TYPE DOMAIN-CONTAINING PROTEIN"/>
    <property type="match status" value="1"/>
</dbReference>
<dbReference type="SMART" id="SM00698">
    <property type="entry name" value="MORN"/>
    <property type="match status" value="14"/>
</dbReference>
<dbReference type="OrthoDB" id="270720at2759"/>
<dbReference type="AlphaFoldDB" id="A0A0N0P945"/>
<feature type="compositionally biased region" description="Low complexity" evidence="2">
    <location>
        <begin position="1078"/>
        <end position="1095"/>
    </location>
</feature>
<feature type="region of interest" description="Disordered" evidence="2">
    <location>
        <begin position="898"/>
        <end position="1057"/>
    </location>
</feature>
<keyword evidence="1" id="KW-0677">Repeat</keyword>
<protein>
    <recommendedName>
        <fullName evidence="5">MORN repeat-containing protein</fullName>
    </recommendedName>
</protein>
<name>A0A0N0P945_LEPSE</name>
<evidence type="ECO:0000256" key="1">
    <source>
        <dbReference type="ARBA" id="ARBA00022737"/>
    </source>
</evidence>
<dbReference type="Proteomes" id="UP000038009">
    <property type="component" value="Unassembled WGS sequence"/>
</dbReference>
<dbReference type="EMBL" id="LJSK01000002">
    <property type="protein sequence ID" value="KPI90679.1"/>
    <property type="molecule type" value="Genomic_DNA"/>
</dbReference>
<feature type="region of interest" description="Disordered" evidence="2">
    <location>
        <begin position="1125"/>
        <end position="1147"/>
    </location>
</feature>
<dbReference type="Pfam" id="PF02493">
    <property type="entry name" value="MORN"/>
    <property type="match status" value="15"/>
</dbReference>
<feature type="compositionally biased region" description="Gly residues" evidence="2">
    <location>
        <begin position="1034"/>
        <end position="1043"/>
    </location>
</feature>
<gene>
    <name evidence="3" type="ORF">ABL78_0115</name>
</gene>
<dbReference type="VEuPathDB" id="TriTrypDB:Lsey_0002_0030"/>
<feature type="compositionally biased region" description="Low complexity" evidence="2">
    <location>
        <begin position="1"/>
        <end position="21"/>
    </location>
</feature>
<feature type="compositionally biased region" description="Low complexity" evidence="2">
    <location>
        <begin position="1044"/>
        <end position="1057"/>
    </location>
</feature>
<dbReference type="PANTHER" id="PTHR23084">
    <property type="entry name" value="PHOSPHATIDYLINOSITOL-4-PHOSPHATE 5-KINASE RELATED"/>
    <property type="match status" value="1"/>
</dbReference>
<dbReference type="OMA" id="LNERIWQ"/>
<dbReference type="Gene3D" id="2.20.110.10">
    <property type="entry name" value="Histone H3 K4-specific methyltransferase SET7/9 N-terminal domain"/>
    <property type="match status" value="4"/>
</dbReference>
<accession>A0A0N0P945</accession>
<feature type="compositionally biased region" description="Polar residues" evidence="2">
    <location>
        <begin position="907"/>
        <end position="925"/>
    </location>
</feature>
<sequence length="1256" mass="132420">MPSLTHANATAASAVSSSQPSSTPPTAPASSHSNGASNATRSQWSKTFANGDSYSGEALHVNDKNQKPIKDGKGRYNWASSGAVYEGMWKDGRPHGHGVMTVPGNDGYEYTGDYVDGQRSGRGRCCFANGRIYDGEWKDDEMNGLGTVHGAPGVDDYKEYTGHFKVGKRSGSQGRCDYLNGDVYEGSWLAGKRQGMGEWQLHRPSSSLAVAPVRYKGPFDNDAPHTSGSTEAEIDYSDGSSYVGAVNAQLRRHGRGVHRLANGDVFEGSFAQDVRDGRGTLQGSDGTICDGAWRHGQLDGVISVTVGSPQLDGEGVDEGTGVAGAAQDRTSDTRNLLPLRRSPHPLKSYEGPCTSGVLTGASATILYADGSTYRGAVRHGLPHGSGTLHDRPFPYNTSGNYGEIKEGLRRRICATCIPPAASLMLVSYNGAFAAGEPDGTGTAEWQVSTEPAATPASPNAVRATPYNFSELLSEGLQWWNSSYAAVDGTYTGQWMRGLPHGQGTWQWTDGSSYKGNVAFYLPSGNGTYSSSSVTYTGEFKDGEPHGKGTWEDKSQGVSYNGEWSSGSPDGEGVCTVLMESSKITSGGTPRSSPTTGASVTSPCTMVYEGSWKSGKPSGEGRAYAGVDLQRVVYDGQYANGRREGEGTLYFGSVRRGSINSESATAAVHAYAQYCGAFRGGQPGGGLGCLTLKNSTTVEGEFDADLHPCRDAPITVRPHNEAWTFTGRFDASTRTGRGTMKFPNGDVYTGEVEDATGEASQGPSSSQQQHQAVLYTLQRHGEGVYAFVEGNQLRCTWRHNVLHGAGIYTAADGTKTERTYADGVLANDTAMPSVGTSGGLSSVGTGGSIGNVFTPENEFPNTLSEEALKLRLPEVQQQQQQQQQRKNGTFNFVRRGQARQACMAGAAPSSSQRQNTTAEGDSSTSKGAKRSPPAQATSSKSSSALKQPQSTVPRRGSSPRTSISAGNNANGGGGGTSSPNGKAGDADARDSNARIPTRATGPTPSVAAGCKYKLRRHPTGNGGSNATSASPVSAGAGGEQGGSARGSSSATKGAPSSSNSVYLQRFQAGICQLNDESARPQSQSSCKSSVSSSAADKAVRSIPLPASAPSWKSGLLRHRLDSALAAGREQQQKPPSARKQPPVSLHGSLKNMMKEACAIRNSREDEIHLLTEEMRQLNERIWQLRFLITSVDSDSGAKASTPTRGPPSPSRRGSKNAAGATGMDEKSPVSKTQRLAALIQERRVVMEKLQYVVNAPE</sequence>
<keyword evidence="4" id="KW-1185">Reference proteome</keyword>
<comment type="caution">
    <text evidence="3">The sequence shown here is derived from an EMBL/GenBank/DDBJ whole genome shotgun (WGS) entry which is preliminary data.</text>
</comment>
<evidence type="ECO:0008006" key="5">
    <source>
        <dbReference type="Google" id="ProtNLM"/>
    </source>
</evidence>
<reference evidence="3 4" key="1">
    <citation type="journal article" date="2015" name="PLoS Pathog.">
        <title>Leptomonas seymouri: Adaptations to the Dixenous Life Cycle Analyzed by Genome Sequencing, Transcriptome Profiling and Co-infection with Leishmania donovani.</title>
        <authorList>
            <person name="Kraeva N."/>
            <person name="Butenko A."/>
            <person name="Hlavacova J."/>
            <person name="Kostygov A."/>
            <person name="Myskova J."/>
            <person name="Grybchuk D."/>
            <person name="Lestinova T."/>
            <person name="Votypka J."/>
            <person name="Volf P."/>
            <person name="Opperdoes F."/>
            <person name="Flegontov P."/>
            <person name="Lukes J."/>
            <person name="Yurchenko V."/>
        </authorList>
    </citation>
    <scope>NUCLEOTIDE SEQUENCE [LARGE SCALE GENOMIC DNA]</scope>
    <source>
        <strain evidence="3 4">ATCC 30220</strain>
    </source>
</reference>
<proteinExistence type="predicted"/>
<dbReference type="SUPFAM" id="SSF82185">
    <property type="entry name" value="Histone H3 K4-specific methyltransferase SET7/9 N-terminal domain"/>
    <property type="match status" value="4"/>
</dbReference>